<dbReference type="RefSeq" id="WP_160762135.1">
    <property type="nucleotide sequence ID" value="NZ_BAAADZ010000006.1"/>
</dbReference>
<accession>A0ABR6I3E3</accession>
<feature type="region of interest" description="Disordered" evidence="1">
    <location>
        <begin position="1"/>
        <end position="49"/>
    </location>
</feature>
<dbReference type="EMBL" id="JACICE010000007">
    <property type="protein sequence ID" value="MBB3777236.1"/>
    <property type="molecule type" value="Genomic_DNA"/>
</dbReference>
<sequence>MKTRPLFLVRQTPMPSRKGKAPNEPPISTKSPDHAGKAGDQTSGNGLLEFTGSTSLDVGIALVERTTHAMWMADPSDEETLTKTMSLAMEALRGLKPRDEAEGMLAAQMIASHNAAMDCMHRAMTPGQSIQARDMNLKHAAKMMSLYERQLAALDKRRGAGQQKITVEHVTVQAGGQAIVGNVTPEAVAAPYPPAQQLPPQVAALADETAASWDGEELTRALEAKTAKSPAARRG</sequence>
<keyword evidence="3" id="KW-1185">Reference proteome</keyword>
<gene>
    <name evidence="2" type="ORF">FHS52_003233</name>
</gene>
<feature type="compositionally biased region" description="Polar residues" evidence="1">
    <location>
        <begin position="40"/>
        <end position="49"/>
    </location>
</feature>
<evidence type="ECO:0000256" key="1">
    <source>
        <dbReference type="SAM" id="MobiDB-lite"/>
    </source>
</evidence>
<evidence type="ECO:0000313" key="3">
    <source>
        <dbReference type="Proteomes" id="UP000548685"/>
    </source>
</evidence>
<proteinExistence type="predicted"/>
<evidence type="ECO:0008006" key="4">
    <source>
        <dbReference type="Google" id="ProtNLM"/>
    </source>
</evidence>
<reference evidence="2 3" key="1">
    <citation type="submission" date="2020-08" db="EMBL/GenBank/DDBJ databases">
        <title>Genomic Encyclopedia of Type Strains, Phase IV (KMG-IV): sequencing the most valuable type-strain genomes for metagenomic binning, comparative biology and taxonomic classification.</title>
        <authorList>
            <person name="Goeker M."/>
        </authorList>
    </citation>
    <scope>NUCLEOTIDE SEQUENCE [LARGE SCALE GENOMIC DNA]</scope>
    <source>
        <strain evidence="2 3">DSM 8510</strain>
    </source>
</reference>
<dbReference type="Proteomes" id="UP000548685">
    <property type="component" value="Unassembled WGS sequence"/>
</dbReference>
<name>A0ABR6I3E3_9SPHN</name>
<comment type="caution">
    <text evidence="2">The sequence shown here is derived from an EMBL/GenBank/DDBJ whole genome shotgun (WGS) entry which is preliminary data.</text>
</comment>
<evidence type="ECO:0000313" key="2">
    <source>
        <dbReference type="EMBL" id="MBB3777236.1"/>
    </source>
</evidence>
<protein>
    <recommendedName>
        <fullName evidence="4">DUF305 domain-containing protein</fullName>
    </recommendedName>
</protein>
<organism evidence="2 3">
    <name type="scientific">Erythrobacter ramosus</name>
    <dbReference type="NCBI Taxonomy" id="35811"/>
    <lineage>
        <taxon>Bacteria</taxon>
        <taxon>Pseudomonadati</taxon>
        <taxon>Pseudomonadota</taxon>
        <taxon>Alphaproteobacteria</taxon>
        <taxon>Sphingomonadales</taxon>
        <taxon>Erythrobacteraceae</taxon>
        <taxon>Erythrobacter/Porphyrobacter group</taxon>
        <taxon>Erythrobacter</taxon>
    </lineage>
</organism>